<dbReference type="EMBL" id="CADCTG010000250">
    <property type="protein sequence ID" value="CAA9274429.1"/>
    <property type="molecule type" value="Genomic_DNA"/>
</dbReference>
<organism evidence="2">
    <name type="scientific">uncultured Acetobacteraceae bacterium</name>
    <dbReference type="NCBI Taxonomy" id="169975"/>
    <lineage>
        <taxon>Bacteria</taxon>
        <taxon>Pseudomonadati</taxon>
        <taxon>Pseudomonadota</taxon>
        <taxon>Alphaproteobacteria</taxon>
        <taxon>Acetobacterales</taxon>
        <taxon>Acetobacteraceae</taxon>
        <taxon>environmental samples</taxon>
    </lineage>
</organism>
<accession>A0A6J4J9M9</accession>
<dbReference type="GO" id="GO:0016691">
    <property type="term" value="F:chloride peroxidase activity"/>
    <property type="evidence" value="ECO:0007669"/>
    <property type="project" value="UniProtKB-EC"/>
</dbReference>
<evidence type="ECO:0000256" key="1">
    <source>
        <dbReference type="SAM" id="MobiDB-lite"/>
    </source>
</evidence>
<feature type="region of interest" description="Disordered" evidence="1">
    <location>
        <begin position="58"/>
        <end position="151"/>
    </location>
</feature>
<reference evidence="2" key="1">
    <citation type="submission" date="2020-02" db="EMBL/GenBank/DDBJ databases">
        <authorList>
            <person name="Meier V. D."/>
        </authorList>
    </citation>
    <scope>NUCLEOTIDE SEQUENCE</scope>
    <source>
        <strain evidence="2">AVDCRST_MAG08</strain>
    </source>
</reference>
<feature type="compositionally biased region" description="Basic and acidic residues" evidence="1">
    <location>
        <begin position="116"/>
        <end position="140"/>
    </location>
</feature>
<feature type="non-terminal residue" evidence="2">
    <location>
        <position position="273"/>
    </location>
</feature>
<feature type="non-terminal residue" evidence="2">
    <location>
        <position position="1"/>
    </location>
</feature>
<proteinExistence type="predicted"/>
<dbReference type="AlphaFoldDB" id="A0A6J4J9M9"/>
<evidence type="ECO:0000313" key="2">
    <source>
        <dbReference type="EMBL" id="CAA9274429.1"/>
    </source>
</evidence>
<feature type="compositionally biased region" description="Basic residues" evidence="1">
    <location>
        <begin position="214"/>
        <end position="224"/>
    </location>
</feature>
<protein>
    <submittedName>
        <fullName evidence="2">Non-heme chloroperoxidase</fullName>
        <ecNumber evidence="2">1.11.1.10</ecNumber>
    </submittedName>
</protein>
<name>A0A6J4J9M9_9PROT</name>
<gene>
    <name evidence="2" type="ORF">AVDCRST_MAG08-3308</name>
</gene>
<feature type="region of interest" description="Disordered" evidence="1">
    <location>
        <begin position="204"/>
        <end position="227"/>
    </location>
</feature>
<dbReference type="EC" id="1.11.1.10" evidence="2"/>
<keyword evidence="2" id="KW-0560">Oxidoreductase</keyword>
<feature type="region of interest" description="Disordered" evidence="1">
    <location>
        <begin position="240"/>
        <end position="273"/>
    </location>
</feature>
<sequence length="273" mass="30914">GHDHDQGRHGNLLQRLGCRPTHRVPPWLAAQRRRLGQPDAVLPRARLQGHRARPAWARTLDTDRDRQRYGHLCRRRGDADRGARPQGRDPHRPLDGGWRGCALCRPRRQGPCRQGGADRRGPADHGEVRQEPRRPADRGVRRLPRAGRFQPGAVLQGRAHPVLWLQPRGRDRVRGNQGELVAPGHDGRDQGAVRLHRGLLGNRLHRRPEDDRRSRARHARRRRPDRAVRGLRAPVGRVAPEGHAQGLQGPTARHVRHTPGNHQPGPACVRSWM</sequence>
<keyword evidence="2" id="KW-0575">Peroxidase</keyword>
<feature type="compositionally biased region" description="Basic and acidic residues" evidence="1">
    <location>
        <begin position="75"/>
        <end position="94"/>
    </location>
</feature>